<dbReference type="Pfam" id="PF00145">
    <property type="entry name" value="DNA_methylase"/>
    <property type="match status" value="2"/>
</dbReference>
<keyword evidence="3" id="KW-0808">Transferase</keyword>
<dbReference type="PROSITE" id="PS51679">
    <property type="entry name" value="SAM_MT_C5"/>
    <property type="match status" value="1"/>
</dbReference>
<accession>A0A6C0B6B7</accession>
<evidence type="ECO:0000256" key="3">
    <source>
        <dbReference type="ARBA" id="ARBA00022679"/>
    </source>
</evidence>
<dbReference type="PROSITE" id="PS00095">
    <property type="entry name" value="C5_MTASE_2"/>
    <property type="match status" value="1"/>
</dbReference>
<dbReference type="Gene3D" id="3.90.120.10">
    <property type="entry name" value="DNA Methylase, subunit A, domain 2"/>
    <property type="match status" value="1"/>
</dbReference>
<evidence type="ECO:0000256" key="4">
    <source>
        <dbReference type="ARBA" id="ARBA00022691"/>
    </source>
</evidence>
<organism evidence="5">
    <name type="scientific">viral metagenome</name>
    <dbReference type="NCBI Taxonomy" id="1070528"/>
    <lineage>
        <taxon>unclassified sequences</taxon>
        <taxon>metagenomes</taxon>
        <taxon>organismal metagenomes</taxon>
    </lineage>
</organism>
<dbReference type="PANTHER" id="PTHR10629:SF52">
    <property type="entry name" value="DNA (CYTOSINE-5)-METHYLTRANSFERASE 1"/>
    <property type="match status" value="1"/>
</dbReference>
<dbReference type="SUPFAM" id="SSF53335">
    <property type="entry name" value="S-adenosyl-L-methionine-dependent methyltransferases"/>
    <property type="match status" value="1"/>
</dbReference>
<dbReference type="GO" id="GO:0005634">
    <property type="term" value="C:nucleus"/>
    <property type="evidence" value="ECO:0007669"/>
    <property type="project" value="TreeGrafter"/>
</dbReference>
<sequence>MTHRYRVISLFSGMGGMDIGFAEQVVVHRDSVDPDCIESENEFGHGFVNLRRLPFQTVFQNDILPEAKEIAELNGWAHNYHLRDIRDMLAEHYEFPDAQVVTGGFPCQDFSHAGKRQGFDAARGTLYQSFVEVVRRVKPVVFVAENVNGLLTMSGNPIAKIVADFTEVGYQVKYQLVKSEEFGIPQTRWRVIIMGLRNDKAGDLLDDWNVIRDNRRSCFIRPYFAHLQEPDTTTDPAQQVYSKAAKLEKGQGQKAVGLDEFAPTMRAEHHGNIEYRRHGEGERRLTVREAALIQTFPPDCLLTKPNKKATGKAYKPIGNAVPPLLGYLVARKVREILDRCSGPVTTE</sequence>
<reference evidence="5" key="1">
    <citation type="journal article" date="2020" name="Nature">
        <title>Giant virus diversity and host interactions through global metagenomics.</title>
        <authorList>
            <person name="Schulz F."/>
            <person name="Roux S."/>
            <person name="Paez-Espino D."/>
            <person name="Jungbluth S."/>
            <person name="Walsh D.A."/>
            <person name="Denef V.J."/>
            <person name="McMahon K.D."/>
            <person name="Konstantinidis K.T."/>
            <person name="Eloe-Fadrosh E.A."/>
            <person name="Kyrpides N.C."/>
            <person name="Woyke T."/>
        </authorList>
    </citation>
    <scope>NUCLEOTIDE SEQUENCE</scope>
    <source>
        <strain evidence="5">GVMAG-M-3300009684-20</strain>
    </source>
</reference>
<evidence type="ECO:0000256" key="1">
    <source>
        <dbReference type="ARBA" id="ARBA00011975"/>
    </source>
</evidence>
<evidence type="ECO:0000313" key="5">
    <source>
        <dbReference type="EMBL" id="QHS87089.1"/>
    </source>
</evidence>
<protein>
    <recommendedName>
        <fullName evidence="1">DNA (cytosine-5-)-methyltransferase</fullName>
        <ecNumber evidence="1">2.1.1.37</ecNumber>
    </recommendedName>
</protein>
<dbReference type="GO" id="GO:0003677">
    <property type="term" value="F:DNA binding"/>
    <property type="evidence" value="ECO:0007669"/>
    <property type="project" value="TreeGrafter"/>
</dbReference>
<evidence type="ECO:0000256" key="2">
    <source>
        <dbReference type="ARBA" id="ARBA00022603"/>
    </source>
</evidence>
<dbReference type="InterPro" id="IPR029063">
    <property type="entry name" value="SAM-dependent_MTases_sf"/>
</dbReference>
<dbReference type="PRINTS" id="PR00105">
    <property type="entry name" value="C5METTRFRASE"/>
</dbReference>
<proteinExistence type="predicted"/>
<dbReference type="InterPro" id="IPR050390">
    <property type="entry name" value="C5-Methyltransferase"/>
</dbReference>
<keyword evidence="2" id="KW-0489">Methyltransferase</keyword>
<dbReference type="GO" id="GO:0032259">
    <property type="term" value="P:methylation"/>
    <property type="evidence" value="ECO:0007669"/>
    <property type="project" value="UniProtKB-KW"/>
</dbReference>
<dbReference type="Gene3D" id="3.40.50.150">
    <property type="entry name" value="Vaccinia Virus protein VP39"/>
    <property type="match status" value="1"/>
</dbReference>
<dbReference type="InterPro" id="IPR031303">
    <property type="entry name" value="C5_meth_CS"/>
</dbReference>
<dbReference type="EMBL" id="MN739078">
    <property type="protein sequence ID" value="QHS87089.1"/>
    <property type="molecule type" value="Genomic_DNA"/>
</dbReference>
<dbReference type="GO" id="GO:0003886">
    <property type="term" value="F:DNA (cytosine-5-)-methyltransferase activity"/>
    <property type="evidence" value="ECO:0007669"/>
    <property type="project" value="UniProtKB-EC"/>
</dbReference>
<name>A0A6C0B6B7_9ZZZZ</name>
<dbReference type="EC" id="2.1.1.37" evidence="1"/>
<dbReference type="AlphaFoldDB" id="A0A6C0B6B7"/>
<dbReference type="PANTHER" id="PTHR10629">
    <property type="entry name" value="CYTOSINE-SPECIFIC METHYLTRANSFERASE"/>
    <property type="match status" value="1"/>
</dbReference>
<keyword evidence="4" id="KW-0949">S-adenosyl-L-methionine</keyword>
<dbReference type="InterPro" id="IPR001525">
    <property type="entry name" value="C5_MeTfrase"/>
</dbReference>
<dbReference type="GO" id="GO:0044027">
    <property type="term" value="P:negative regulation of gene expression via chromosomal CpG island methylation"/>
    <property type="evidence" value="ECO:0007669"/>
    <property type="project" value="TreeGrafter"/>
</dbReference>
<dbReference type="NCBIfam" id="TIGR00675">
    <property type="entry name" value="dcm"/>
    <property type="match status" value="1"/>
</dbReference>